<dbReference type="CDD" id="cd06250">
    <property type="entry name" value="M14_PaAOTO_like"/>
    <property type="match status" value="1"/>
</dbReference>
<evidence type="ECO:0000256" key="2">
    <source>
        <dbReference type="ARBA" id="ARBA00022723"/>
    </source>
</evidence>
<reference evidence="6 7" key="1">
    <citation type="submission" date="2016-06" db="EMBL/GenBank/DDBJ databases">
        <title>Genome sequence of Tepidimonas fonticaldi PL17.</title>
        <authorList>
            <person name="Pinnaka A.K."/>
        </authorList>
    </citation>
    <scope>NUCLEOTIDE SEQUENCE [LARGE SCALE GENOMIC DNA]</scope>
    <source>
        <strain evidence="6 7">PL17</strain>
    </source>
</reference>
<dbReference type="RefSeq" id="WP_068609603.1">
    <property type="nucleotide sequence ID" value="NZ_LZDH01000056.1"/>
</dbReference>
<keyword evidence="4" id="KW-0862">Zinc</keyword>
<accession>A0A1A6DV64</accession>
<comment type="caution">
    <text evidence="6">The sequence shown here is derived from an EMBL/GenBank/DDBJ whole genome shotgun (WGS) entry which is preliminary data.</text>
</comment>
<dbReference type="PANTHER" id="PTHR37326">
    <property type="entry name" value="BLL3975 PROTEIN"/>
    <property type="match status" value="1"/>
</dbReference>
<dbReference type="Pfam" id="PF24827">
    <property type="entry name" value="AstE_AspA_cat"/>
    <property type="match status" value="1"/>
</dbReference>
<sequence length="376" mass="39877">MDVRHHPLPCTSLGSARTVTSLHFGTPGARPKVYIQASLHADELPGMLVAHHLRQKLAAAEAQGAIRGEVVLVPVANPIGLAQRIDHRPMGRFELNTSENFNRGYPDLAQVAFDRVGPALGGDAAENVRRVRQAVLDWLAEQTPVTELEGLRLALFRLAADADVVLDLHCDSEAVLHLYSETACWPALEPLARWLQAQTVLVADYGAGGQPFDEQLSGLWSQLAARLSAAGRPVPLPQACASATVELRGEADVGHAWAARDADGIWRYLQHLGAVACDPGPMPDPACAPTPLAGSEPLKAPCPGVLVFLADTGARLAPGDAVAEVIDPVTGHTTTLRTAQGGVLYARARERYAPAGLTVAKVAGSQPVRHGYLLSE</sequence>
<keyword evidence="2" id="KW-0479">Metal-binding</keyword>
<feature type="domain" description="Succinylglutamate desuccinylase/Aspartoacylase catalytic" evidence="5">
    <location>
        <begin position="31"/>
        <end position="201"/>
    </location>
</feature>
<protein>
    <submittedName>
        <fullName evidence="6">Succinylglutamate desuccinylase</fullName>
    </submittedName>
</protein>
<evidence type="ECO:0000313" key="6">
    <source>
        <dbReference type="EMBL" id="OBS30812.1"/>
    </source>
</evidence>
<proteinExistence type="predicted"/>
<dbReference type="InterPro" id="IPR055438">
    <property type="entry name" value="AstE_AspA_cat"/>
</dbReference>
<keyword evidence="3" id="KW-0378">Hydrolase</keyword>
<dbReference type="Gene3D" id="3.40.630.10">
    <property type="entry name" value="Zn peptidases"/>
    <property type="match status" value="1"/>
</dbReference>
<dbReference type="Proteomes" id="UP000091969">
    <property type="component" value="Unassembled WGS sequence"/>
</dbReference>
<evidence type="ECO:0000256" key="3">
    <source>
        <dbReference type="ARBA" id="ARBA00022801"/>
    </source>
</evidence>
<dbReference type="GO" id="GO:0016788">
    <property type="term" value="F:hydrolase activity, acting on ester bonds"/>
    <property type="evidence" value="ECO:0007669"/>
    <property type="project" value="InterPro"/>
</dbReference>
<dbReference type="EMBL" id="LZDH01000056">
    <property type="protein sequence ID" value="OBS30812.1"/>
    <property type="molecule type" value="Genomic_DNA"/>
</dbReference>
<dbReference type="GO" id="GO:0046872">
    <property type="term" value="F:metal ion binding"/>
    <property type="evidence" value="ECO:0007669"/>
    <property type="project" value="UniProtKB-KW"/>
</dbReference>
<comment type="cofactor">
    <cofactor evidence="1">
        <name>Zn(2+)</name>
        <dbReference type="ChEBI" id="CHEBI:29105"/>
    </cofactor>
</comment>
<dbReference type="SUPFAM" id="SSF53187">
    <property type="entry name" value="Zn-dependent exopeptidases"/>
    <property type="match status" value="1"/>
</dbReference>
<keyword evidence="7" id="KW-1185">Reference proteome</keyword>
<organism evidence="6 7">
    <name type="scientific">Tepidimonas fonticaldi</name>
    <dbReference type="NCBI Taxonomy" id="1101373"/>
    <lineage>
        <taxon>Bacteria</taxon>
        <taxon>Pseudomonadati</taxon>
        <taxon>Pseudomonadota</taxon>
        <taxon>Betaproteobacteria</taxon>
        <taxon>Burkholderiales</taxon>
        <taxon>Tepidimonas</taxon>
    </lineage>
</organism>
<dbReference type="PANTHER" id="PTHR37326:SF1">
    <property type="entry name" value="BLL3975 PROTEIN"/>
    <property type="match status" value="1"/>
</dbReference>
<name>A0A1A6DV64_9BURK</name>
<dbReference type="AlphaFoldDB" id="A0A1A6DV64"/>
<evidence type="ECO:0000256" key="1">
    <source>
        <dbReference type="ARBA" id="ARBA00001947"/>
    </source>
</evidence>
<evidence type="ECO:0000259" key="5">
    <source>
        <dbReference type="Pfam" id="PF24827"/>
    </source>
</evidence>
<dbReference type="InterPro" id="IPR053138">
    <property type="entry name" value="N-alpha-Ac-DABA_deacetylase"/>
</dbReference>
<dbReference type="OrthoDB" id="527673at2"/>
<dbReference type="STRING" id="1101373.A9O67_07590"/>
<gene>
    <name evidence="6" type="ORF">A9O67_07590</name>
</gene>
<evidence type="ECO:0000256" key="4">
    <source>
        <dbReference type="ARBA" id="ARBA00022833"/>
    </source>
</evidence>
<evidence type="ECO:0000313" key="7">
    <source>
        <dbReference type="Proteomes" id="UP000091969"/>
    </source>
</evidence>